<dbReference type="RefSeq" id="XP_068361582.1">
    <property type="nucleotide sequence ID" value="XM_068502924.1"/>
</dbReference>
<evidence type="ECO:0000256" key="2">
    <source>
        <dbReference type="SAM" id="MobiDB-lite"/>
    </source>
</evidence>
<gene>
    <name evidence="3" type="ORF">TRFO_23048</name>
</gene>
<dbReference type="SUPFAM" id="SSF81901">
    <property type="entry name" value="HCP-like"/>
    <property type="match status" value="1"/>
</dbReference>
<dbReference type="Proteomes" id="UP000179807">
    <property type="component" value="Unassembled WGS sequence"/>
</dbReference>
<dbReference type="PANTHER" id="PTHR11102:SF160">
    <property type="entry name" value="ERAD-ASSOCIATED E3 UBIQUITIN-PROTEIN LIGASE COMPONENT HRD3"/>
    <property type="match status" value="1"/>
</dbReference>
<dbReference type="OrthoDB" id="27934at2759"/>
<dbReference type="AlphaFoldDB" id="A0A1J4KFN5"/>
<dbReference type="GeneID" id="94837628"/>
<dbReference type="InterPro" id="IPR011990">
    <property type="entry name" value="TPR-like_helical_dom_sf"/>
</dbReference>
<organism evidence="3 4">
    <name type="scientific">Tritrichomonas foetus</name>
    <dbReference type="NCBI Taxonomy" id="1144522"/>
    <lineage>
        <taxon>Eukaryota</taxon>
        <taxon>Metamonada</taxon>
        <taxon>Parabasalia</taxon>
        <taxon>Tritrichomonadida</taxon>
        <taxon>Tritrichomonadidae</taxon>
        <taxon>Tritrichomonas</taxon>
    </lineage>
</organism>
<dbReference type="InterPro" id="IPR050767">
    <property type="entry name" value="Sel1_AlgK"/>
</dbReference>
<feature type="compositionally biased region" description="Low complexity" evidence="2">
    <location>
        <begin position="31"/>
        <end position="48"/>
    </location>
</feature>
<reference evidence="3" key="1">
    <citation type="submission" date="2016-10" db="EMBL/GenBank/DDBJ databases">
        <authorList>
            <person name="Benchimol M."/>
            <person name="Almeida L.G."/>
            <person name="Vasconcelos A.T."/>
            <person name="Perreira-Neves A."/>
            <person name="Rosa I.A."/>
            <person name="Tasca T."/>
            <person name="Bogo M.R."/>
            <person name="de Souza W."/>
        </authorList>
    </citation>
    <scope>NUCLEOTIDE SEQUENCE [LARGE SCALE GENOMIC DNA]</scope>
    <source>
        <strain evidence="3">K</strain>
    </source>
</reference>
<dbReference type="EMBL" id="MLAK01000667">
    <property type="protein sequence ID" value="OHT08446.1"/>
    <property type="molecule type" value="Genomic_DNA"/>
</dbReference>
<dbReference type="Pfam" id="PF08238">
    <property type="entry name" value="Sel1"/>
    <property type="match status" value="3"/>
</dbReference>
<sequence length="196" mass="21541">MALNLGLSVGETFGKAKVIGKPGIRVGGGNTNENSTSTNSQTNSTLSSLPKLENRLEEKAKRGDPRSQYELAMQLMEKPGQIKRVHDLLRSAAEKNHTKAMYQYALILATHKSKQKKAAEYMQIAASRNCPEANIALAIMLERGQGIEQNIKEALKIFKSYTKDPLALYHAGIIISQTDPKKGSAYFQRAAEKGHV</sequence>
<dbReference type="VEuPathDB" id="TrichDB:TRFO_23048"/>
<feature type="compositionally biased region" description="Basic and acidic residues" evidence="2">
    <location>
        <begin position="52"/>
        <end position="66"/>
    </location>
</feature>
<evidence type="ECO:0008006" key="5">
    <source>
        <dbReference type="Google" id="ProtNLM"/>
    </source>
</evidence>
<proteinExistence type="inferred from homology"/>
<evidence type="ECO:0000313" key="3">
    <source>
        <dbReference type="EMBL" id="OHT08446.1"/>
    </source>
</evidence>
<keyword evidence="4" id="KW-1185">Reference proteome</keyword>
<comment type="similarity">
    <text evidence="1">Belongs to the sel-1 family.</text>
</comment>
<name>A0A1J4KFN5_9EUKA</name>
<dbReference type="SMART" id="SM00671">
    <property type="entry name" value="SEL1"/>
    <property type="match status" value="4"/>
</dbReference>
<protein>
    <recommendedName>
        <fullName evidence="5">TPR Domain containing protein</fullName>
    </recommendedName>
</protein>
<dbReference type="Gene3D" id="1.25.40.10">
    <property type="entry name" value="Tetratricopeptide repeat domain"/>
    <property type="match status" value="1"/>
</dbReference>
<feature type="region of interest" description="Disordered" evidence="2">
    <location>
        <begin position="21"/>
        <end position="66"/>
    </location>
</feature>
<comment type="caution">
    <text evidence="3">The sequence shown here is derived from an EMBL/GenBank/DDBJ whole genome shotgun (WGS) entry which is preliminary data.</text>
</comment>
<dbReference type="PANTHER" id="PTHR11102">
    <property type="entry name" value="SEL-1-LIKE PROTEIN"/>
    <property type="match status" value="1"/>
</dbReference>
<accession>A0A1J4KFN5</accession>
<dbReference type="InterPro" id="IPR006597">
    <property type="entry name" value="Sel1-like"/>
</dbReference>
<evidence type="ECO:0000313" key="4">
    <source>
        <dbReference type="Proteomes" id="UP000179807"/>
    </source>
</evidence>
<evidence type="ECO:0000256" key="1">
    <source>
        <dbReference type="ARBA" id="ARBA00038101"/>
    </source>
</evidence>